<dbReference type="EMBL" id="JBJVNI010000036">
    <property type="protein sequence ID" value="MFM9615526.1"/>
    <property type="molecule type" value="Genomic_DNA"/>
</dbReference>
<comment type="caution">
    <text evidence="1">The sequence shown here is derived from an EMBL/GenBank/DDBJ whole genome shotgun (WGS) entry which is preliminary data.</text>
</comment>
<gene>
    <name evidence="1" type="ORF">ACKI18_43440</name>
</gene>
<protein>
    <submittedName>
        <fullName evidence="1">DNRLRE domain-containing protein</fullName>
    </submittedName>
</protein>
<dbReference type="NCBIfam" id="NF033679">
    <property type="entry name" value="DNRLRE_dom"/>
    <property type="match status" value="1"/>
</dbReference>
<dbReference type="RefSeq" id="WP_409123987.1">
    <property type="nucleotide sequence ID" value="NZ_JBJVNI010000036.1"/>
</dbReference>
<organism evidence="1 2">
    <name type="scientific">Streptomyces niveiscabiei</name>
    <dbReference type="NCBI Taxonomy" id="164115"/>
    <lineage>
        <taxon>Bacteria</taxon>
        <taxon>Bacillati</taxon>
        <taxon>Actinomycetota</taxon>
        <taxon>Actinomycetes</taxon>
        <taxon>Kitasatosporales</taxon>
        <taxon>Streptomycetaceae</taxon>
        <taxon>Streptomyces</taxon>
    </lineage>
</organism>
<evidence type="ECO:0000313" key="1">
    <source>
        <dbReference type="EMBL" id="MFM9615526.1"/>
    </source>
</evidence>
<name>A0ABW9I6Q8_9ACTN</name>
<sequence length="595" mass="63826">MTIDPATDALGTLFDTFVQDGDTTDQSASTDLKLGWPGDYADTAKTRKRVARSYLTWDTSVFADALVSSAKLSLYNYHSWSCEARPWEVWSAGDADADTRWGNQPARLQKVATSTETRSGTCKTAGWVSADVTSLAQTWASAKAETGSIALKAADESDTYAWKRFYSSESTAEQIPQLTVSYNYRPRAGNNLQAGPPFFTQGGIYRVNSTTPTLRFTPEDSNNDDSVRGTYQITDTTTGKVVTSLVADPVPVGETSKVVVPAGKLLDGRTYSFRATTDDGTHWANGWSEPVTFTVDSGMRITPELKALSAVNTVLDAADVTPATTSDSTYAAIAANGTNTVGVPWSTADGISVQSTERGTVGVGLPVAQPRGTALNGNVVYADPDGPVDTVAQPTMEGGVRTFQVIKNATAPHDYTSAMRLPKGARLTAFDRGTILISSGTDDDPVVHGLIDAPWARDANGKEVPTSFRIDGDKLIQTVEFTAATAFPVVADPKISLGWGIYLSMTGAEWKAYGQIAVAAGWGSWLYSCTAAKLPAKITGLAKMVCGAVGLNAWTNVGKWLKHVRDWNLSAVGCYQIKIWPFNKKFTRLSMKNCR</sequence>
<dbReference type="Proteomes" id="UP001631957">
    <property type="component" value="Unassembled WGS sequence"/>
</dbReference>
<evidence type="ECO:0000313" key="2">
    <source>
        <dbReference type="Proteomes" id="UP001631957"/>
    </source>
</evidence>
<accession>A0ABW9I6Q8</accession>
<keyword evidence="2" id="KW-1185">Reference proteome</keyword>
<reference evidence="1 2" key="1">
    <citation type="submission" date="2024-12" db="EMBL/GenBank/DDBJ databases">
        <title>Forecasting of Potato common scab and diversities of Pathogenic streptomyces spp. in china.</title>
        <authorList>
            <person name="Handique U."/>
            <person name="Wu J."/>
        </authorList>
    </citation>
    <scope>NUCLEOTIDE SEQUENCE [LARGE SCALE GENOMIC DNA]</scope>
    <source>
        <strain evidence="1 2">ZRIMU1530</strain>
    </source>
</reference>
<proteinExistence type="predicted"/>